<name>A0AAE3H694_9BACT</name>
<protein>
    <submittedName>
        <fullName evidence="1">Uncharacterized protein</fullName>
    </submittedName>
</protein>
<accession>A0AAE3H694</accession>
<sequence length="89" mass="10878">MNDQKQFMFTIITEVYSWLIQFNSRLQAKSTPTVVRELKKTATLEQNAHIESCYRLTERVICQQDQYIDLWVKQILFYYRYIKIIIHIQ</sequence>
<reference evidence="1 2" key="1">
    <citation type="submission" date="2018-11" db="EMBL/GenBank/DDBJ databases">
        <title>Novel bacteria species description.</title>
        <authorList>
            <person name="Han J.-H."/>
        </authorList>
    </citation>
    <scope>NUCLEOTIDE SEQUENCE [LARGE SCALE GENOMIC DNA]</scope>
    <source>
        <strain evidence="1 2">KCTC23259</strain>
    </source>
</reference>
<keyword evidence="2" id="KW-1185">Reference proteome</keyword>
<dbReference type="Proteomes" id="UP001204144">
    <property type="component" value="Unassembled WGS sequence"/>
</dbReference>
<evidence type="ECO:0000313" key="2">
    <source>
        <dbReference type="Proteomes" id="UP001204144"/>
    </source>
</evidence>
<dbReference type="EMBL" id="RJUF01000186">
    <property type="protein sequence ID" value="MCP9765643.1"/>
    <property type="molecule type" value="Genomic_DNA"/>
</dbReference>
<dbReference type="AlphaFoldDB" id="A0AAE3H694"/>
<organism evidence="1 2">
    <name type="scientific">Lacihabitans soyangensis</name>
    <dbReference type="NCBI Taxonomy" id="869394"/>
    <lineage>
        <taxon>Bacteria</taxon>
        <taxon>Pseudomonadati</taxon>
        <taxon>Bacteroidota</taxon>
        <taxon>Cytophagia</taxon>
        <taxon>Cytophagales</taxon>
        <taxon>Leadbetterellaceae</taxon>
        <taxon>Lacihabitans</taxon>
    </lineage>
</organism>
<evidence type="ECO:0000313" key="1">
    <source>
        <dbReference type="EMBL" id="MCP9765643.1"/>
    </source>
</evidence>
<comment type="caution">
    <text evidence="1">The sequence shown here is derived from an EMBL/GenBank/DDBJ whole genome shotgun (WGS) entry which is preliminary data.</text>
</comment>
<proteinExistence type="predicted"/>
<gene>
    <name evidence="1" type="ORF">EGI31_22130</name>
</gene>